<dbReference type="InterPro" id="IPR025110">
    <property type="entry name" value="AMP-bd_C"/>
</dbReference>
<evidence type="ECO:0000259" key="2">
    <source>
        <dbReference type="Pfam" id="PF13193"/>
    </source>
</evidence>
<organism evidence="3">
    <name type="scientific">marine sediment metagenome</name>
    <dbReference type="NCBI Taxonomy" id="412755"/>
    <lineage>
        <taxon>unclassified sequences</taxon>
        <taxon>metagenomes</taxon>
        <taxon>ecological metagenomes</taxon>
    </lineage>
</organism>
<dbReference type="InterPro" id="IPR050237">
    <property type="entry name" value="ATP-dep_AMP-bd_enzyme"/>
</dbReference>
<dbReference type="Gene3D" id="3.40.50.980">
    <property type="match status" value="2"/>
</dbReference>
<dbReference type="Gene3D" id="3.30.300.30">
    <property type="match status" value="1"/>
</dbReference>
<protein>
    <recommendedName>
        <fullName evidence="4">AMP-dependent synthetase/ligase domain-containing protein</fullName>
    </recommendedName>
</protein>
<feature type="non-terminal residue" evidence="3">
    <location>
        <position position="1"/>
    </location>
</feature>
<dbReference type="EMBL" id="LAZR01010067">
    <property type="protein sequence ID" value="KKM68996.1"/>
    <property type="molecule type" value="Genomic_DNA"/>
</dbReference>
<evidence type="ECO:0008006" key="4">
    <source>
        <dbReference type="Google" id="ProtNLM"/>
    </source>
</evidence>
<dbReference type="SUPFAM" id="SSF56801">
    <property type="entry name" value="Acetyl-CoA synthetase-like"/>
    <property type="match status" value="1"/>
</dbReference>
<dbReference type="Gene3D" id="2.30.38.10">
    <property type="entry name" value="Luciferase, Domain 3"/>
    <property type="match status" value="1"/>
</dbReference>
<comment type="caution">
    <text evidence="3">The sequence shown here is derived from an EMBL/GenBank/DDBJ whole genome shotgun (WGS) entry which is preliminary data.</text>
</comment>
<dbReference type="InterPro" id="IPR000873">
    <property type="entry name" value="AMP-dep_synth/lig_dom"/>
</dbReference>
<gene>
    <name evidence="3" type="ORF">LCGC14_1455270</name>
</gene>
<dbReference type="InterPro" id="IPR045851">
    <property type="entry name" value="AMP-bd_C_sf"/>
</dbReference>
<dbReference type="PANTHER" id="PTHR43767:SF1">
    <property type="entry name" value="NONRIBOSOMAL PEPTIDE SYNTHASE PES1 (EUROFUNG)-RELATED"/>
    <property type="match status" value="1"/>
</dbReference>
<dbReference type="PROSITE" id="PS00455">
    <property type="entry name" value="AMP_BINDING"/>
    <property type="match status" value="1"/>
</dbReference>
<reference evidence="3" key="1">
    <citation type="journal article" date="2015" name="Nature">
        <title>Complex archaea that bridge the gap between prokaryotes and eukaryotes.</title>
        <authorList>
            <person name="Spang A."/>
            <person name="Saw J.H."/>
            <person name="Jorgensen S.L."/>
            <person name="Zaremba-Niedzwiedzka K."/>
            <person name="Martijn J."/>
            <person name="Lind A.E."/>
            <person name="van Eijk R."/>
            <person name="Schleper C."/>
            <person name="Guy L."/>
            <person name="Ettema T.J."/>
        </authorList>
    </citation>
    <scope>NUCLEOTIDE SEQUENCE</scope>
</reference>
<name>A0A0F9K2X5_9ZZZZ</name>
<dbReference type="AlphaFoldDB" id="A0A0F9K2X5"/>
<dbReference type="InterPro" id="IPR020845">
    <property type="entry name" value="AMP-binding_CS"/>
</dbReference>
<proteinExistence type="predicted"/>
<accession>A0A0F9K2X5</accession>
<evidence type="ECO:0000259" key="1">
    <source>
        <dbReference type="Pfam" id="PF00501"/>
    </source>
</evidence>
<dbReference type="Pfam" id="PF13193">
    <property type="entry name" value="AMP-binding_C"/>
    <property type="match status" value="1"/>
</dbReference>
<sequence length="421" mass="46784">QLKMVITTNVASFLPEINADLIKTYGEIPKVEISPLRGKIGIDFHKDIIEKYSSEHKHVQCAPEDIGWIQYTGGTTGLPKGALLSHRGRVSNIISFIRWLKWEKGKDIGCSAFPFYHIAGLNTCEIDIYAACGQLLILNPRDTDYIVKLFEKYRPTFVSNVPSLYQLLMKNTKFKELDHSNIDSCLCAASPFPKESQTELESIIGENKLLEVYGMTELSPIATMNPYQGTKKLGTIGLPIQNVELKIINTETGVEVPLGEAGEILVAGPLVMPGYHNKPEETKNAIDSDGFMHTGDVGIMDEEGYIRIVDRTKDMIIVGGYKVFSAKVENVLSKHPAVGMIALIGTPNPDRPGSEIVKAYIQMHPDYEYDGDIEALRGNIVEFAKKNCAPYEVPKIIELVDELPLTPVGKIDKKVLRKINH</sequence>
<dbReference type="Pfam" id="PF00501">
    <property type="entry name" value="AMP-binding"/>
    <property type="match status" value="1"/>
</dbReference>
<feature type="domain" description="AMP-binding enzyme C-terminal" evidence="2">
    <location>
        <begin position="327"/>
        <end position="410"/>
    </location>
</feature>
<dbReference type="GO" id="GO:0016878">
    <property type="term" value="F:acid-thiol ligase activity"/>
    <property type="evidence" value="ECO:0007669"/>
    <property type="project" value="UniProtKB-ARBA"/>
</dbReference>
<dbReference type="PANTHER" id="PTHR43767">
    <property type="entry name" value="LONG-CHAIN-FATTY-ACID--COA LIGASE"/>
    <property type="match status" value="1"/>
</dbReference>
<feature type="domain" description="AMP-dependent synthetase/ligase" evidence="1">
    <location>
        <begin position="50"/>
        <end position="276"/>
    </location>
</feature>
<evidence type="ECO:0000313" key="3">
    <source>
        <dbReference type="EMBL" id="KKM68996.1"/>
    </source>
</evidence>